<comment type="caution">
    <text evidence="11">The sequence shown here is derived from an EMBL/GenBank/DDBJ whole genome shotgun (WGS) entry which is preliminary data.</text>
</comment>
<evidence type="ECO:0000256" key="5">
    <source>
        <dbReference type="ARBA" id="ARBA00022723"/>
    </source>
</evidence>
<dbReference type="GO" id="GO:0016779">
    <property type="term" value="F:nucleotidyltransferase activity"/>
    <property type="evidence" value="ECO:0007669"/>
    <property type="project" value="UniProtKB-KW"/>
</dbReference>
<evidence type="ECO:0000313" key="11">
    <source>
        <dbReference type="EMBL" id="CAL1264867.1"/>
    </source>
</evidence>
<comment type="similarity">
    <text evidence="2">Belongs to the SELO family.</text>
</comment>
<dbReference type="GO" id="GO:0046872">
    <property type="term" value="F:metal ion binding"/>
    <property type="evidence" value="ECO:0007669"/>
    <property type="project" value="UniProtKB-KW"/>
</dbReference>
<comment type="cofactor">
    <cofactor evidence="1">
        <name>Mg(2+)</name>
        <dbReference type="ChEBI" id="CHEBI:18420"/>
    </cofactor>
</comment>
<keyword evidence="8" id="KW-0460">Magnesium</keyword>
<accession>A0AAV1YZZ3</accession>
<keyword evidence="7" id="KW-0067">ATP-binding</keyword>
<sequence>MNLQLLSYFVLMKRSVLFEIKRYLKKYPLNFVKKYTSSNSMSSFNAMKFDNLALRKLPIDPIDRNYVRTVNGACFSKVDPTPVRNPKLVAYSSSALSLLDISGNELELEELVEYFSGNKILPGSEPAAHCYCGHQFGYFSGQLGDGAAIYLGEVINKKNERWEIQLKGAGLTPYSRTADGRKVLRSSIREFLCSEAMHFLGVPTTRAGTCITSDSKVVRDIFYDNHPKEEFCTIVLRIAPSFIRFGSFEIFKTVDPITGRVGPSVGRYEILHSLLDYVIETFYPEIHQNSSDQIQKYSAFFKEVVLCTARLVALWQSVGFCHGVLNTDNMSILGLTIDYGPFGFLDMYDPNHICNASDDGGRYTFIKQPEICLWNLQKLAEAIQHALPLDVSTPILEFYEEEFQKTYISKMRSKLGLIATVDSEDEKLVQELLNTMENSGADFTNTFLSLLLVDTSDMDKLSSSFDLAKQKIIENCYPLEVLLSTCQPNLNPAQLQTFLAIANSNPEFIDQLGRAGLAIKRVLSQLQKAKDLEGMTEESKIVNDRQIWDKWLIKYKMRLVKDKEAYTGDATNYNKERIDVMKTNNPRFILRNYITQEAIEKAENGDYSSVRRLVKLLEKPYDQCYTEAINQISVNMPTEEDSSPATKSSKVSNDSLCHDIYDKPPSSAFSLKVT</sequence>
<name>A0AAV1YZZ3_9ARAC</name>
<gene>
    <name evidence="11" type="ORF">LARSCL_LOCUS2201</name>
</gene>
<evidence type="ECO:0000256" key="10">
    <source>
        <dbReference type="SAM" id="MobiDB-lite"/>
    </source>
</evidence>
<proteinExistence type="inferred from homology"/>
<dbReference type="Proteomes" id="UP001497382">
    <property type="component" value="Unassembled WGS sequence"/>
</dbReference>
<dbReference type="AlphaFoldDB" id="A0AAV1YZZ3"/>
<evidence type="ECO:0000256" key="8">
    <source>
        <dbReference type="ARBA" id="ARBA00022842"/>
    </source>
</evidence>
<feature type="compositionally biased region" description="Polar residues" evidence="10">
    <location>
        <begin position="643"/>
        <end position="655"/>
    </location>
</feature>
<keyword evidence="3" id="KW-0808">Transferase</keyword>
<evidence type="ECO:0000256" key="6">
    <source>
        <dbReference type="ARBA" id="ARBA00022741"/>
    </source>
</evidence>
<keyword evidence="12" id="KW-1185">Reference proteome</keyword>
<protein>
    <recommendedName>
        <fullName evidence="9">Selenoprotein O</fullName>
    </recommendedName>
</protein>
<keyword evidence="4" id="KW-0548">Nucleotidyltransferase</keyword>
<dbReference type="GO" id="GO:0005524">
    <property type="term" value="F:ATP binding"/>
    <property type="evidence" value="ECO:0007669"/>
    <property type="project" value="UniProtKB-KW"/>
</dbReference>
<dbReference type="HAMAP" id="MF_00692">
    <property type="entry name" value="SelO"/>
    <property type="match status" value="1"/>
</dbReference>
<evidence type="ECO:0000256" key="4">
    <source>
        <dbReference type="ARBA" id="ARBA00022695"/>
    </source>
</evidence>
<dbReference type="Pfam" id="PF02696">
    <property type="entry name" value="SelO"/>
    <property type="match status" value="1"/>
</dbReference>
<dbReference type="PANTHER" id="PTHR12153">
    <property type="entry name" value="SELENOPROTEIN O"/>
    <property type="match status" value="1"/>
</dbReference>
<dbReference type="EMBL" id="CAXIEN010000014">
    <property type="protein sequence ID" value="CAL1264867.1"/>
    <property type="molecule type" value="Genomic_DNA"/>
</dbReference>
<keyword evidence="6" id="KW-0547">Nucleotide-binding</keyword>
<feature type="region of interest" description="Disordered" evidence="10">
    <location>
        <begin position="635"/>
        <end position="657"/>
    </location>
</feature>
<evidence type="ECO:0000256" key="2">
    <source>
        <dbReference type="ARBA" id="ARBA00009747"/>
    </source>
</evidence>
<evidence type="ECO:0000256" key="1">
    <source>
        <dbReference type="ARBA" id="ARBA00001946"/>
    </source>
</evidence>
<organism evidence="11 12">
    <name type="scientific">Larinioides sclopetarius</name>
    <dbReference type="NCBI Taxonomy" id="280406"/>
    <lineage>
        <taxon>Eukaryota</taxon>
        <taxon>Metazoa</taxon>
        <taxon>Ecdysozoa</taxon>
        <taxon>Arthropoda</taxon>
        <taxon>Chelicerata</taxon>
        <taxon>Arachnida</taxon>
        <taxon>Araneae</taxon>
        <taxon>Araneomorphae</taxon>
        <taxon>Entelegynae</taxon>
        <taxon>Araneoidea</taxon>
        <taxon>Araneidae</taxon>
        <taxon>Larinioides</taxon>
    </lineage>
</organism>
<evidence type="ECO:0000256" key="9">
    <source>
        <dbReference type="ARBA" id="ARBA00031547"/>
    </source>
</evidence>
<evidence type="ECO:0000313" key="12">
    <source>
        <dbReference type="Proteomes" id="UP001497382"/>
    </source>
</evidence>
<evidence type="ECO:0000256" key="7">
    <source>
        <dbReference type="ARBA" id="ARBA00022840"/>
    </source>
</evidence>
<dbReference type="InterPro" id="IPR003846">
    <property type="entry name" value="SelO"/>
</dbReference>
<keyword evidence="5" id="KW-0479">Metal-binding</keyword>
<dbReference type="NCBIfam" id="NF000658">
    <property type="entry name" value="PRK00029.1"/>
    <property type="match status" value="1"/>
</dbReference>
<reference evidence="11 12" key="1">
    <citation type="submission" date="2024-04" db="EMBL/GenBank/DDBJ databases">
        <authorList>
            <person name="Rising A."/>
            <person name="Reimegard J."/>
            <person name="Sonavane S."/>
            <person name="Akerstrom W."/>
            <person name="Nylinder S."/>
            <person name="Hedman E."/>
            <person name="Kallberg Y."/>
        </authorList>
    </citation>
    <scope>NUCLEOTIDE SEQUENCE [LARGE SCALE GENOMIC DNA]</scope>
</reference>
<evidence type="ECO:0000256" key="3">
    <source>
        <dbReference type="ARBA" id="ARBA00022679"/>
    </source>
</evidence>
<dbReference type="PANTHER" id="PTHR12153:SF15">
    <property type="entry name" value="PROTEIN ADENYLYLTRANSFERASE SELO, MITOCHONDRIAL"/>
    <property type="match status" value="1"/>
</dbReference>